<dbReference type="GO" id="GO:0016887">
    <property type="term" value="F:ATP hydrolysis activity"/>
    <property type="evidence" value="ECO:0007669"/>
    <property type="project" value="InterPro"/>
</dbReference>
<proteinExistence type="inferred from homology"/>
<dbReference type="FunFam" id="3.40.50.300:FF:000011">
    <property type="entry name" value="Putative ABC transporter ATP-binding component"/>
    <property type="match status" value="1"/>
</dbReference>
<keyword evidence="10" id="KW-0694">RNA-binding</keyword>
<dbReference type="STRING" id="296218.AWN68_04390"/>
<dbReference type="InterPro" id="IPR032524">
    <property type="entry name" value="ABC_tran_C"/>
</dbReference>
<dbReference type="GO" id="GO:0005524">
    <property type="term" value="F:ATP binding"/>
    <property type="evidence" value="ECO:0007669"/>
    <property type="project" value="UniProtKB-KW"/>
</dbReference>
<dbReference type="InterPro" id="IPR027417">
    <property type="entry name" value="P-loop_NTPase"/>
</dbReference>
<evidence type="ECO:0000313" key="14">
    <source>
        <dbReference type="EMBL" id="KYG78872.1"/>
    </source>
</evidence>
<evidence type="ECO:0000313" key="15">
    <source>
        <dbReference type="Proteomes" id="UP000075615"/>
    </source>
</evidence>
<dbReference type="GO" id="GO:0000049">
    <property type="term" value="F:tRNA binding"/>
    <property type="evidence" value="ECO:0007669"/>
    <property type="project" value="UniProtKB-KW"/>
</dbReference>
<protein>
    <submittedName>
        <fullName evidence="14">ABC transporter</fullName>
    </submittedName>
</protein>
<keyword evidence="12" id="KW-0175">Coiled coil</keyword>
<feature type="coiled-coil region" evidence="12">
    <location>
        <begin position="563"/>
        <end position="614"/>
    </location>
</feature>
<keyword evidence="2" id="KW-0963">Cytoplasm</keyword>
<dbReference type="InterPro" id="IPR003439">
    <property type="entry name" value="ABC_transporter-like_ATP-bd"/>
</dbReference>
<keyword evidence="9" id="KW-0810">Translation regulation</keyword>
<evidence type="ECO:0000259" key="13">
    <source>
        <dbReference type="PROSITE" id="PS50893"/>
    </source>
</evidence>
<dbReference type="InterPro" id="IPR037118">
    <property type="entry name" value="Val-tRNA_synth_C_sf"/>
</dbReference>
<keyword evidence="4" id="KW-0699">rRNA-binding</keyword>
<dbReference type="InterPro" id="IPR003593">
    <property type="entry name" value="AAA+_ATPase"/>
</dbReference>
<dbReference type="Proteomes" id="UP000075615">
    <property type="component" value="Unassembled WGS sequence"/>
</dbReference>
<dbReference type="CDD" id="cd03221">
    <property type="entry name" value="ABCF_EF-3"/>
    <property type="match status" value="2"/>
</dbReference>
<dbReference type="InterPro" id="IPR017871">
    <property type="entry name" value="ABC_transporter-like_CS"/>
</dbReference>
<organism evidence="14 15">
    <name type="scientific">Roseivirga echinicomitans</name>
    <dbReference type="NCBI Taxonomy" id="296218"/>
    <lineage>
        <taxon>Bacteria</taxon>
        <taxon>Pseudomonadati</taxon>
        <taxon>Bacteroidota</taxon>
        <taxon>Cytophagia</taxon>
        <taxon>Cytophagales</taxon>
        <taxon>Roseivirgaceae</taxon>
        <taxon>Roseivirga</taxon>
    </lineage>
</organism>
<dbReference type="Pfam" id="PF00005">
    <property type="entry name" value="ABC_tran"/>
    <property type="match status" value="2"/>
</dbReference>
<comment type="caution">
    <text evidence="14">The sequence shown here is derived from an EMBL/GenBank/DDBJ whole genome shotgun (WGS) entry which is preliminary data.</text>
</comment>
<evidence type="ECO:0000256" key="2">
    <source>
        <dbReference type="ARBA" id="ARBA00022490"/>
    </source>
</evidence>
<dbReference type="PANTHER" id="PTHR42855:SF1">
    <property type="entry name" value="ABC TRANSPORTER DOMAIN-CONTAINING PROTEIN"/>
    <property type="match status" value="1"/>
</dbReference>
<feature type="domain" description="ABC transporter" evidence="13">
    <location>
        <begin position="4"/>
        <end position="252"/>
    </location>
</feature>
<reference evidence="14 15" key="1">
    <citation type="submission" date="2016-01" db="EMBL/GenBank/DDBJ databases">
        <title>Genome sequencing of Roseivirga echinicomitans KMM 6058.</title>
        <authorList>
            <person name="Selvaratnam C."/>
            <person name="Thevarajoo S."/>
            <person name="Goh K.M."/>
            <person name="Ee R."/>
            <person name="Chan K.-G."/>
            <person name="Chong C.S."/>
        </authorList>
    </citation>
    <scope>NUCLEOTIDE SEQUENCE [LARGE SCALE GENOMIC DNA]</scope>
    <source>
        <strain evidence="14 15">KMM 6058</strain>
    </source>
</reference>
<evidence type="ECO:0000256" key="4">
    <source>
        <dbReference type="ARBA" id="ARBA00022730"/>
    </source>
</evidence>
<gene>
    <name evidence="14" type="ORF">AWN68_04390</name>
</gene>
<accession>A0A150XJM3</accession>
<dbReference type="FunFam" id="3.40.50.300:FF:000183">
    <property type="entry name" value="ABC transporter ATP-binding protein yjjK"/>
    <property type="match status" value="1"/>
</dbReference>
<evidence type="ECO:0000256" key="6">
    <source>
        <dbReference type="ARBA" id="ARBA00022741"/>
    </source>
</evidence>
<dbReference type="GO" id="GO:0019843">
    <property type="term" value="F:rRNA binding"/>
    <property type="evidence" value="ECO:0007669"/>
    <property type="project" value="UniProtKB-KW"/>
</dbReference>
<keyword evidence="6" id="KW-0547">Nucleotide-binding</keyword>
<dbReference type="PROSITE" id="PS00211">
    <property type="entry name" value="ABC_TRANSPORTER_1"/>
    <property type="match status" value="2"/>
</dbReference>
<dbReference type="GO" id="GO:0003677">
    <property type="term" value="F:DNA binding"/>
    <property type="evidence" value="ECO:0007669"/>
    <property type="project" value="InterPro"/>
</dbReference>
<evidence type="ECO:0000256" key="10">
    <source>
        <dbReference type="ARBA" id="ARBA00022884"/>
    </source>
</evidence>
<dbReference type="PANTHER" id="PTHR42855">
    <property type="entry name" value="ABC TRANSPORTER ATP-BINDING SUBUNIT"/>
    <property type="match status" value="1"/>
</dbReference>
<dbReference type="RefSeq" id="WP_068414727.1">
    <property type="nucleotide sequence ID" value="NZ_LRDB01000012.1"/>
</dbReference>
<evidence type="ECO:0000256" key="3">
    <source>
        <dbReference type="ARBA" id="ARBA00022555"/>
    </source>
</evidence>
<keyword evidence="11" id="KW-0648">Protein biosynthesis</keyword>
<dbReference type="Gene3D" id="1.10.287.380">
    <property type="entry name" value="Valyl-tRNA synthetase, C-terminal domain"/>
    <property type="match status" value="1"/>
</dbReference>
<evidence type="ECO:0000256" key="8">
    <source>
        <dbReference type="ARBA" id="ARBA00022840"/>
    </source>
</evidence>
<sequence>MNYLSLENITKTFGDRKILDAISIGVDQGQKIALVGVNGSGKSTLLKIITGVEKQDAGDVVFRNDIAVRSLVQNPKFETNQTVLDAVFDNDDEALRLLNRYQKVMLKAERGDYDDKEMQTVIERIDALNAWDQESQVKQILGKLGLKDLEADVSKLSGGQQKRVAMAQVLIQRPDLLILDEPTNHLDIDSIEWLEGYLSQANMALILVTHDRYFLEKVTNEIVELEQGKLYRYKGDYGHFLEKKAERHESEASSIEKAQNLYRKELDWIRRQPKARGTKAKYRVDAFEETKSKAFSGAKTTGMELGATASRQGKKVLEIEKISHGFGDKKLIDNFSYVFPRKDRVGIVGANGSGKTTFLRLLVGDLEANEGSIDLGQTTKIGYYRQQELRFNDAQTVIEFAKEIAEFVEYGKGQSIPVSQFLTRFLFPPEVQYKPIGKLSGGEKRRLQLLKILIKSPNFLILDEPTNDLDLITLNTLENFLENFEGCLVLVSHDRYFVDKLVDHLFVFDGQGDIRDYNGNYTDWRLEEVAAKDAPKPKIVEKPAAPAPKKEQRKISYKEKLEFDTIEKEMAKLEAQKAVLNEKIIGGSTNHEELTEWATELERINNDLEEKEMRWLELSEYM</sequence>
<dbReference type="Gene3D" id="3.40.50.300">
    <property type="entry name" value="P-loop containing nucleotide triphosphate hydrolases"/>
    <property type="match status" value="2"/>
</dbReference>
<dbReference type="PROSITE" id="PS50893">
    <property type="entry name" value="ABC_TRANSPORTER_2"/>
    <property type="match status" value="2"/>
</dbReference>
<dbReference type="InterPro" id="IPR051309">
    <property type="entry name" value="ABCF_ATPase"/>
</dbReference>
<evidence type="ECO:0000256" key="1">
    <source>
        <dbReference type="ARBA" id="ARBA00005868"/>
    </source>
</evidence>
<dbReference type="Pfam" id="PF12848">
    <property type="entry name" value="ABC_tran_Xtn"/>
    <property type="match status" value="1"/>
</dbReference>
<evidence type="ECO:0000256" key="11">
    <source>
        <dbReference type="ARBA" id="ARBA00022917"/>
    </source>
</evidence>
<keyword evidence="3" id="KW-0820">tRNA-binding</keyword>
<evidence type="ECO:0000256" key="5">
    <source>
        <dbReference type="ARBA" id="ARBA00022737"/>
    </source>
</evidence>
<dbReference type="InterPro" id="IPR032781">
    <property type="entry name" value="ABC_tran_Xtn"/>
</dbReference>
<dbReference type="GO" id="GO:0006417">
    <property type="term" value="P:regulation of translation"/>
    <property type="evidence" value="ECO:0007669"/>
    <property type="project" value="UniProtKB-KW"/>
</dbReference>
<comment type="similarity">
    <text evidence="1">Belongs to the ABC transporter superfamily. ABCF family. Translational throttle EttA subfamily.</text>
</comment>
<dbReference type="SMART" id="SM00382">
    <property type="entry name" value="AAA"/>
    <property type="match status" value="2"/>
</dbReference>
<evidence type="ECO:0000256" key="12">
    <source>
        <dbReference type="SAM" id="Coils"/>
    </source>
</evidence>
<dbReference type="SUPFAM" id="SSF52540">
    <property type="entry name" value="P-loop containing nucleoside triphosphate hydrolases"/>
    <property type="match status" value="2"/>
</dbReference>
<evidence type="ECO:0000256" key="7">
    <source>
        <dbReference type="ARBA" id="ARBA00022801"/>
    </source>
</evidence>
<keyword evidence="8" id="KW-0067">ATP-binding</keyword>
<keyword evidence="5" id="KW-0677">Repeat</keyword>
<dbReference type="GO" id="GO:0006412">
    <property type="term" value="P:translation"/>
    <property type="evidence" value="ECO:0007669"/>
    <property type="project" value="UniProtKB-KW"/>
</dbReference>
<name>A0A150XJM3_9BACT</name>
<evidence type="ECO:0000256" key="9">
    <source>
        <dbReference type="ARBA" id="ARBA00022845"/>
    </source>
</evidence>
<keyword evidence="15" id="KW-1185">Reference proteome</keyword>
<feature type="domain" description="ABC transporter" evidence="13">
    <location>
        <begin position="317"/>
        <end position="535"/>
    </location>
</feature>
<dbReference type="OrthoDB" id="1521973at2"/>
<keyword evidence="7" id="KW-0378">Hydrolase</keyword>
<dbReference type="EMBL" id="LRDB01000012">
    <property type="protein sequence ID" value="KYG78872.1"/>
    <property type="molecule type" value="Genomic_DNA"/>
</dbReference>
<dbReference type="AlphaFoldDB" id="A0A150XJM3"/>
<dbReference type="Pfam" id="PF16326">
    <property type="entry name" value="ABC_tran_CTD"/>
    <property type="match status" value="1"/>
</dbReference>